<dbReference type="Gene3D" id="3.30.420.10">
    <property type="entry name" value="Ribonuclease H-like superfamily/Ribonuclease H"/>
    <property type="match status" value="1"/>
</dbReference>
<dbReference type="Proteomes" id="UP000735874">
    <property type="component" value="Unassembled WGS sequence"/>
</dbReference>
<dbReference type="PANTHER" id="PTHR42648:SF28">
    <property type="entry name" value="TRANSPOSON-ENCODED PROTEIN WITH RIBONUCLEASE H-LIKE AND RETROVIRUS ZINC FINGER-LIKE DOMAINS"/>
    <property type="match status" value="1"/>
</dbReference>
<organism evidence="1 3">
    <name type="scientific">Phytophthora cactorum</name>
    <dbReference type="NCBI Taxonomy" id="29920"/>
    <lineage>
        <taxon>Eukaryota</taxon>
        <taxon>Sar</taxon>
        <taxon>Stramenopiles</taxon>
        <taxon>Oomycota</taxon>
        <taxon>Peronosporomycetes</taxon>
        <taxon>Peronosporales</taxon>
        <taxon>Peronosporaceae</taxon>
        <taxon>Phytophthora</taxon>
    </lineage>
</organism>
<name>A0A8T0Z6J2_9STRA</name>
<dbReference type="GO" id="GO:0003676">
    <property type="term" value="F:nucleic acid binding"/>
    <property type="evidence" value="ECO:0007669"/>
    <property type="project" value="InterPro"/>
</dbReference>
<dbReference type="SUPFAM" id="SSF53098">
    <property type="entry name" value="Ribonuclease H-like"/>
    <property type="match status" value="1"/>
</dbReference>
<dbReference type="VEuPathDB" id="FungiDB:PC110_g3014"/>
<comment type="caution">
    <text evidence="1">The sequence shown here is derived from an EMBL/GenBank/DDBJ whole genome shotgun (WGS) entry which is preliminary data.</text>
</comment>
<dbReference type="InterPro" id="IPR036397">
    <property type="entry name" value="RNaseH_sf"/>
</dbReference>
<dbReference type="AlphaFoldDB" id="A0A8T0Z6J2"/>
<gene>
    <name evidence="1" type="ORF">PC113_g10434</name>
    <name evidence="2" type="ORF">PC117_g10922</name>
</gene>
<dbReference type="Proteomes" id="UP000736787">
    <property type="component" value="Unassembled WGS sequence"/>
</dbReference>
<accession>A0A8T0Z6J2</accession>
<dbReference type="InterPro" id="IPR012337">
    <property type="entry name" value="RNaseH-like_sf"/>
</dbReference>
<dbReference type="InterPro" id="IPR039537">
    <property type="entry name" value="Retrotran_Ty1/copia-like"/>
</dbReference>
<sequence>MESWYATKGIEHIRLGPKNSQLNLCERAHQSLVAMIKATMEHAGFSRSLWPEAMRNALYVKNRVYNKSTQGVPYEMMFAVKPDVHHIRKLGALAYAHVPVLPGRRKHHSNTKVGFALGLAFCEHRSRLTSGGGCSISTAEVDEDGWSSLHFSQDDCSEMPTASDTIAPVLDESNSVPTVKLENGEYCEQLEDSGYNEQFVNEVNVKNNDYGEYGKPREHV</sequence>
<evidence type="ECO:0008006" key="4">
    <source>
        <dbReference type="Google" id="ProtNLM"/>
    </source>
</evidence>
<evidence type="ECO:0000313" key="2">
    <source>
        <dbReference type="EMBL" id="KAG2939498.1"/>
    </source>
</evidence>
<dbReference type="PANTHER" id="PTHR42648">
    <property type="entry name" value="TRANSPOSASE, PUTATIVE-RELATED"/>
    <property type="match status" value="1"/>
</dbReference>
<evidence type="ECO:0000313" key="1">
    <source>
        <dbReference type="EMBL" id="KAG2857721.1"/>
    </source>
</evidence>
<proteinExistence type="predicted"/>
<evidence type="ECO:0000313" key="3">
    <source>
        <dbReference type="Proteomes" id="UP000735874"/>
    </source>
</evidence>
<protein>
    <recommendedName>
        <fullName evidence="4">Integrase catalytic domain-containing protein</fullName>
    </recommendedName>
</protein>
<reference evidence="1" key="1">
    <citation type="submission" date="2018-10" db="EMBL/GenBank/DDBJ databases">
        <title>Effector identification in a new, highly contiguous assembly of the strawberry crown rot pathogen Phytophthora cactorum.</title>
        <authorList>
            <person name="Armitage A.D."/>
            <person name="Nellist C.F."/>
            <person name="Bates H."/>
            <person name="Vickerstaff R.J."/>
            <person name="Harrison R.J."/>
        </authorList>
    </citation>
    <scope>NUCLEOTIDE SEQUENCE</scope>
    <source>
        <strain evidence="1">15-7</strain>
        <strain evidence="2">4040</strain>
    </source>
</reference>
<dbReference type="EMBL" id="RCMK01000273">
    <property type="protein sequence ID" value="KAG2939498.1"/>
    <property type="molecule type" value="Genomic_DNA"/>
</dbReference>
<dbReference type="EMBL" id="RCMG01000279">
    <property type="protein sequence ID" value="KAG2857721.1"/>
    <property type="molecule type" value="Genomic_DNA"/>
</dbReference>